<proteinExistence type="predicted"/>
<protein>
    <submittedName>
        <fullName evidence="2">Uncharacterized protein</fullName>
    </submittedName>
</protein>
<dbReference type="AlphaFoldDB" id="A0A9W7LF91"/>
<dbReference type="OrthoDB" id="199925at2759"/>
<evidence type="ECO:0000313" key="2">
    <source>
        <dbReference type="EMBL" id="GMI47908.1"/>
    </source>
</evidence>
<sequence length="432" mass="48035">MSYSAWETTPTPRPHGLFRSSSLKDSLLEQWGATPRAGALVSGVWPKAFESDWVGNDKTPATQGPYSMRTEDDEFAQSDVDYEIQEVTSSISPSTTGYNNRLSPTQQTMARLTPPLILPNDQGPVVRPVGEEGQANPVSRDDLWSRSKFKRPQSVASTVPFKLTTKEGEGRTIKYGDKWRSPGDKYSYKGVEGGIERTEKRDPTSFSLVFQSNRSVSSLNQLSNLSGSLSPPPDKTTSNISLPPSYISSILRASQSITSLSSREYYGPNSSPTTRGHLYLCKKLHSSPGSPHRVKISSSSSSSSVSSKRPLFRSDNTSLDRTGCGKMGIVEFPVKDSMFNSYRFEREGAMDGRVSPDTNWKAERVLPGSSPNPNTKAVRNEDIWEKIERQGKRYDLTKKQRAQTSKVGQERIALVQSNKMRRKMRGNERKSL</sequence>
<feature type="region of interest" description="Disordered" evidence="1">
    <location>
        <begin position="395"/>
        <end position="432"/>
    </location>
</feature>
<feature type="region of interest" description="Disordered" evidence="1">
    <location>
        <begin position="282"/>
        <end position="319"/>
    </location>
</feature>
<reference evidence="3" key="1">
    <citation type="journal article" date="2023" name="Commun. Biol.">
        <title>Genome analysis of Parmales, the sister group of diatoms, reveals the evolutionary specialization of diatoms from phago-mixotrophs to photoautotrophs.</title>
        <authorList>
            <person name="Ban H."/>
            <person name="Sato S."/>
            <person name="Yoshikawa S."/>
            <person name="Yamada K."/>
            <person name="Nakamura Y."/>
            <person name="Ichinomiya M."/>
            <person name="Sato N."/>
            <person name="Blanc-Mathieu R."/>
            <person name="Endo H."/>
            <person name="Kuwata A."/>
            <person name="Ogata H."/>
        </authorList>
    </citation>
    <scope>NUCLEOTIDE SEQUENCE [LARGE SCALE GENOMIC DNA]</scope>
</reference>
<evidence type="ECO:0000256" key="1">
    <source>
        <dbReference type="SAM" id="MobiDB-lite"/>
    </source>
</evidence>
<organism evidence="2 3">
    <name type="scientific">Triparma columacea</name>
    <dbReference type="NCBI Taxonomy" id="722753"/>
    <lineage>
        <taxon>Eukaryota</taxon>
        <taxon>Sar</taxon>
        <taxon>Stramenopiles</taxon>
        <taxon>Ochrophyta</taxon>
        <taxon>Bolidophyceae</taxon>
        <taxon>Parmales</taxon>
        <taxon>Triparmaceae</taxon>
        <taxon>Triparma</taxon>
    </lineage>
</organism>
<feature type="compositionally biased region" description="Low complexity" evidence="1">
    <location>
        <begin position="297"/>
        <end position="307"/>
    </location>
</feature>
<keyword evidence="3" id="KW-1185">Reference proteome</keyword>
<accession>A0A9W7LF91</accession>
<dbReference type="EMBL" id="BRYA01000365">
    <property type="protein sequence ID" value="GMI47908.1"/>
    <property type="molecule type" value="Genomic_DNA"/>
</dbReference>
<gene>
    <name evidence="2" type="ORF">TrCOL_g4848</name>
</gene>
<dbReference type="Proteomes" id="UP001165065">
    <property type="component" value="Unassembled WGS sequence"/>
</dbReference>
<evidence type="ECO:0000313" key="3">
    <source>
        <dbReference type="Proteomes" id="UP001165065"/>
    </source>
</evidence>
<name>A0A9W7LF91_9STRA</name>
<comment type="caution">
    <text evidence="2">The sequence shown here is derived from an EMBL/GenBank/DDBJ whole genome shotgun (WGS) entry which is preliminary data.</text>
</comment>